<dbReference type="AlphaFoldDB" id="A0AAV2VIU8"/>
<feature type="modified residue" description="4-aspartylphosphate" evidence="2">
    <location>
        <position position="195"/>
    </location>
</feature>
<gene>
    <name evidence="4" type="ORF">VIBNISOn1_1160088</name>
</gene>
<evidence type="ECO:0000256" key="2">
    <source>
        <dbReference type="PROSITE-ProRule" id="PRU00169"/>
    </source>
</evidence>
<name>A0AAV2VIU8_9VIBR</name>
<evidence type="ECO:0000313" key="4">
    <source>
        <dbReference type="EMBL" id="CCO44580.1"/>
    </source>
</evidence>
<evidence type="ECO:0000313" key="5">
    <source>
        <dbReference type="Proteomes" id="UP000018211"/>
    </source>
</evidence>
<dbReference type="Gene3D" id="3.40.50.2300">
    <property type="match status" value="1"/>
</dbReference>
<protein>
    <submittedName>
        <fullName evidence="4">Response regulator SypE</fullName>
    </submittedName>
</protein>
<dbReference type="Gene3D" id="3.60.40.10">
    <property type="entry name" value="PPM-type phosphatase domain"/>
    <property type="match status" value="1"/>
</dbReference>
<dbReference type="InterPro" id="IPR036890">
    <property type="entry name" value="HATPase_C_sf"/>
</dbReference>
<comment type="caution">
    <text evidence="4">The sequence shown here is derived from an EMBL/GenBank/DDBJ whole genome shotgun (WGS) entry which is preliminary data.</text>
</comment>
<dbReference type="InterPro" id="IPR050595">
    <property type="entry name" value="Bact_response_regulator"/>
</dbReference>
<dbReference type="PANTHER" id="PTHR44591:SF3">
    <property type="entry name" value="RESPONSE REGULATORY DOMAIN-CONTAINING PROTEIN"/>
    <property type="match status" value="1"/>
</dbReference>
<dbReference type="Proteomes" id="UP000018211">
    <property type="component" value="Unassembled WGS sequence"/>
</dbReference>
<dbReference type="EMBL" id="CAOF01000020">
    <property type="protein sequence ID" value="CCO44580.1"/>
    <property type="molecule type" value="Genomic_DNA"/>
</dbReference>
<dbReference type="GO" id="GO:0000160">
    <property type="term" value="P:phosphorelay signal transduction system"/>
    <property type="evidence" value="ECO:0007669"/>
    <property type="project" value="InterPro"/>
</dbReference>
<dbReference type="CDD" id="cd16936">
    <property type="entry name" value="HATPase_RsbW-like"/>
    <property type="match status" value="1"/>
</dbReference>
<accession>A0AAV2VIU8</accession>
<keyword evidence="1 2" id="KW-0597">Phosphoprotein</keyword>
<reference evidence="4 5" key="1">
    <citation type="journal article" date="2013" name="ISME J.">
        <title>Comparative genomics of pathogenic lineages of Vibrio nigripulchritudo identifies virulence-associated traits.</title>
        <authorList>
            <person name="Goudenege D."/>
            <person name="Labreuche Y."/>
            <person name="Krin E."/>
            <person name="Ansquer D."/>
            <person name="Mangenot S."/>
            <person name="Calteau A."/>
            <person name="Medigue C."/>
            <person name="Mazel D."/>
            <person name="Polz M.F."/>
            <person name="Le Roux F."/>
        </authorList>
    </citation>
    <scope>NUCLEOTIDE SEQUENCE [LARGE SCALE GENOMIC DNA]</scope>
    <source>
        <strain evidence="4 5">SOn1</strain>
    </source>
</reference>
<dbReference type="PROSITE" id="PS50110">
    <property type="entry name" value="RESPONSE_REGULATORY"/>
    <property type="match status" value="1"/>
</dbReference>
<proteinExistence type="predicted"/>
<feature type="domain" description="Response regulatory" evidence="3">
    <location>
        <begin position="147"/>
        <end position="262"/>
    </location>
</feature>
<dbReference type="RefSeq" id="WP_022610385.1">
    <property type="nucleotide sequence ID" value="NZ_LK391965.1"/>
</dbReference>
<dbReference type="Gene3D" id="3.30.565.10">
    <property type="entry name" value="Histidine kinase-like ATPase, C-terminal domain"/>
    <property type="match status" value="1"/>
</dbReference>
<dbReference type="InterPro" id="IPR001932">
    <property type="entry name" value="PPM-type_phosphatase-like_dom"/>
</dbReference>
<organism evidence="4 5">
    <name type="scientific">Vibrio nigripulchritudo SOn1</name>
    <dbReference type="NCBI Taxonomy" id="1238450"/>
    <lineage>
        <taxon>Bacteria</taxon>
        <taxon>Pseudomonadati</taxon>
        <taxon>Pseudomonadota</taxon>
        <taxon>Gammaproteobacteria</taxon>
        <taxon>Vibrionales</taxon>
        <taxon>Vibrionaceae</taxon>
        <taxon>Vibrio</taxon>
    </lineage>
</organism>
<evidence type="ECO:0000256" key="1">
    <source>
        <dbReference type="ARBA" id="ARBA00022553"/>
    </source>
</evidence>
<dbReference type="InterPro" id="IPR003594">
    <property type="entry name" value="HATPase_dom"/>
</dbReference>
<dbReference type="SMART" id="SM00331">
    <property type="entry name" value="PP2C_SIG"/>
    <property type="match status" value="1"/>
</dbReference>
<dbReference type="CDD" id="cd00156">
    <property type="entry name" value="REC"/>
    <property type="match status" value="1"/>
</dbReference>
<dbReference type="PANTHER" id="PTHR44591">
    <property type="entry name" value="STRESS RESPONSE REGULATOR PROTEIN 1"/>
    <property type="match status" value="1"/>
</dbReference>
<sequence>MSTQRNIQLFEHERHTDVESVTVLRQCLSKALNSTLSASNLKNNILLCFSEWATNLVQHASPQSPSIKVILEKNASKLFLSVSDSGQQWDPTLKDSKDIITQFTESEEGRGIALIQTFCEHLEYSTKNGANTLSMSWDIPIQTRKPDVLIVDDDPLLLRVYKAYLDKDFTITCAQNGDQALGLIKVNKYDLIISDIQMPTMGGLELRQAIKSAQDGQSIPFIFLTALAGENVQMNANHLGIDDYLIKPVDKKSLLFSVQRVLARSEQVYNHLSHRLDEKITNSLLPKIHSPDSGWDIAVRQRNTGCGGGDFLLSKAFGREDLYVLADVMGHDVSAKFFSYAYAGYLRGLLNNTQEADPCQLLGQLSDSAFDDQLLSQVTLTSCAFSLHGNNEIELASAGHPCPLLISENGLETISVQGMLPGLLPETLYSPLKLTLGKKQRIALFTDGLFESGDTVTERTQLTKEIEKQLLHTLELPIEEAIDTVMANFDALAGTPPNDDTLLMLIEPKHA</sequence>
<dbReference type="SUPFAM" id="SSF55874">
    <property type="entry name" value="ATPase domain of HSP90 chaperone/DNA topoisomerase II/histidine kinase"/>
    <property type="match status" value="1"/>
</dbReference>
<dbReference type="SMART" id="SM00448">
    <property type="entry name" value="REC"/>
    <property type="match status" value="1"/>
</dbReference>
<dbReference type="SUPFAM" id="SSF81606">
    <property type="entry name" value="PP2C-like"/>
    <property type="match status" value="1"/>
</dbReference>
<dbReference type="Pfam" id="PF13581">
    <property type="entry name" value="HATPase_c_2"/>
    <property type="match status" value="1"/>
</dbReference>
<dbReference type="InterPro" id="IPR001789">
    <property type="entry name" value="Sig_transdc_resp-reg_receiver"/>
</dbReference>
<dbReference type="Pfam" id="PF07228">
    <property type="entry name" value="SpoIIE"/>
    <property type="match status" value="1"/>
</dbReference>
<evidence type="ECO:0000259" key="3">
    <source>
        <dbReference type="PROSITE" id="PS50110"/>
    </source>
</evidence>
<dbReference type="Pfam" id="PF00072">
    <property type="entry name" value="Response_reg"/>
    <property type="match status" value="1"/>
</dbReference>
<dbReference type="SUPFAM" id="SSF52172">
    <property type="entry name" value="CheY-like"/>
    <property type="match status" value="1"/>
</dbReference>
<dbReference type="InterPro" id="IPR036457">
    <property type="entry name" value="PPM-type-like_dom_sf"/>
</dbReference>
<dbReference type="InterPro" id="IPR011006">
    <property type="entry name" value="CheY-like_superfamily"/>
</dbReference>